<dbReference type="PANTHER" id="PTHR34407:SF1">
    <property type="entry name" value="SGNH HYDROLASE-TYPE ESTERASE DOMAIN-CONTAINING PROTEIN"/>
    <property type="match status" value="1"/>
</dbReference>
<proteinExistence type="predicted"/>
<organism evidence="2 3">
    <name type="scientific">Rapidithrix thailandica</name>
    <dbReference type="NCBI Taxonomy" id="413964"/>
    <lineage>
        <taxon>Bacteria</taxon>
        <taxon>Pseudomonadati</taxon>
        <taxon>Bacteroidota</taxon>
        <taxon>Cytophagia</taxon>
        <taxon>Cytophagales</taxon>
        <taxon>Flammeovirgaceae</taxon>
        <taxon>Rapidithrix</taxon>
    </lineage>
</organism>
<dbReference type="Proteomes" id="UP001403385">
    <property type="component" value="Unassembled WGS sequence"/>
</dbReference>
<dbReference type="AlphaFoldDB" id="A0AAW9SD41"/>
<dbReference type="PANTHER" id="PTHR34407">
    <property type="entry name" value="EXPRESSED PROTEIN"/>
    <property type="match status" value="1"/>
</dbReference>
<dbReference type="InterPro" id="IPR013830">
    <property type="entry name" value="SGNH_hydro"/>
</dbReference>
<feature type="domain" description="SGNH hydrolase-type esterase" evidence="1">
    <location>
        <begin position="47"/>
        <end position="217"/>
    </location>
</feature>
<evidence type="ECO:0000313" key="2">
    <source>
        <dbReference type="EMBL" id="MEN7551738.1"/>
    </source>
</evidence>
<dbReference type="CDD" id="cd00229">
    <property type="entry name" value="SGNH_hydrolase"/>
    <property type="match status" value="1"/>
</dbReference>
<keyword evidence="2" id="KW-0378">Hydrolase</keyword>
<protein>
    <submittedName>
        <fullName evidence="2">SGNH/GDSL hydrolase family protein</fullName>
    </submittedName>
</protein>
<dbReference type="RefSeq" id="WP_346824517.1">
    <property type="nucleotide sequence ID" value="NZ_JBDKWZ010000026.1"/>
</dbReference>
<dbReference type="Gene3D" id="2.60.120.260">
    <property type="entry name" value="Galactose-binding domain-like"/>
    <property type="match status" value="1"/>
</dbReference>
<gene>
    <name evidence="2" type="ORF">AAG747_27730</name>
</gene>
<evidence type="ECO:0000313" key="3">
    <source>
        <dbReference type="Proteomes" id="UP001403385"/>
    </source>
</evidence>
<dbReference type="Gene3D" id="3.40.50.1110">
    <property type="entry name" value="SGNH hydrolase"/>
    <property type="match status" value="1"/>
</dbReference>
<dbReference type="InterPro" id="IPR036514">
    <property type="entry name" value="SGNH_hydro_sf"/>
</dbReference>
<dbReference type="GO" id="GO:0016788">
    <property type="term" value="F:hydrolase activity, acting on ester bonds"/>
    <property type="evidence" value="ECO:0007669"/>
    <property type="project" value="UniProtKB-ARBA"/>
</dbReference>
<name>A0AAW9SD41_9BACT</name>
<comment type="caution">
    <text evidence="2">The sequence shown here is derived from an EMBL/GenBank/DDBJ whole genome shotgun (WGS) entry which is preliminary data.</text>
</comment>
<reference evidence="2 3" key="1">
    <citation type="submission" date="2024-04" db="EMBL/GenBank/DDBJ databases">
        <title>Novel genus in family Flammeovirgaceae.</title>
        <authorList>
            <person name="Nguyen T.H."/>
            <person name="Vuong T.Q."/>
            <person name="Le H."/>
            <person name="Kim S.-G."/>
        </authorList>
    </citation>
    <scope>NUCLEOTIDE SEQUENCE [LARGE SCALE GENOMIC DNA]</scope>
    <source>
        <strain evidence="2 3">JCM 23209</strain>
    </source>
</reference>
<dbReference type="Pfam" id="PF13472">
    <property type="entry name" value="Lipase_GDSL_2"/>
    <property type="match status" value="1"/>
</dbReference>
<dbReference type="EMBL" id="JBDKWZ010000026">
    <property type="protein sequence ID" value="MEN7551738.1"/>
    <property type="molecule type" value="Genomic_DNA"/>
</dbReference>
<dbReference type="SUPFAM" id="SSF52266">
    <property type="entry name" value="SGNH hydrolase"/>
    <property type="match status" value="1"/>
</dbReference>
<keyword evidence="3" id="KW-1185">Reference proteome</keyword>
<evidence type="ECO:0000259" key="1">
    <source>
        <dbReference type="Pfam" id="PF13472"/>
    </source>
</evidence>
<sequence>MGQQTSQASGIKEEYPVFQMQEFHLRNGLPNIFHKIEHQRQVRIGYIGGSITAAENGWRALTFHWFQLTFPHTAFYQVDATVGGTGSGLGVFRMERDVLSQKPDLLFVEFAVNDASETRESILRSMEGLIRKTRIALPHTDICLVYTTATPFCEDLAKGKPHLASEAMEELARHYGIPSIHMGMEIARLYAQGKLTLTAPAEENARTIVFTDDNYHPLTESGHPLYASVVVKYLNEMRKDSRKKKYFLPSPYVKDHWQQARMLEVSQTELQGDWTSLSEEQDLNREFEAFVGGYPPLVYKGQPGAVMTFSFKGHILGFYDCVGPKTGLIELSIDGEKQEISRFDRWCKDFRKHNFFVKELHEGVHKVEIKVLDKTIDKAAELRKKGVKMQNPEKFAETNWYPVSLLIVGKLLKQ</sequence>
<accession>A0AAW9SD41</accession>